<sequence length="494" mass="56783">MEDSGAVLEEDGLVEELSNDSEAEVEDPLEEDAGVPKFASDLEFEDLDTGIRSRLPRIFNKENTFSTNPQPLPNLGIVDPTFLLNHLLETAVEIEAFKSLVEALGKSEIQSILERGSNQVARQLCIDGLIDLEHLKTISEGAEDPAKPSQPGVYLHLLYLESVPNAFWLYVGQSVCLKDRIRKHHTRRLQSSHYCLHYHIWNSSKQMKSSFMTFFELFRPDTTHQQRQLILNLAEMWFCCIFQTLTCPSLEKYLPDTLAKPWAGRHLNIAVPLYQSFSPAENPEIETLGDREGFTQFLTSTDPQVRKWAISLRSAFNSLANSPDARARAYYRQLIAISTSKARDACQANRIKKMQRYLSGEDIKVTVETYRDGAQEEYTKATVACGQFVFTIPSSLGFWNNDRVFVKLDLRESEHANKYTTHSRPDDPASRLGVSIVWDDGERQMWLKASRRNLKHIKRINTLVDILEGFPYQQRRALALPRRWYKENQKHYYT</sequence>
<evidence type="ECO:0000313" key="3">
    <source>
        <dbReference type="Proteomes" id="UP001610432"/>
    </source>
</evidence>
<gene>
    <name evidence="2" type="ORF">BJX67DRAFT_379608</name>
</gene>
<feature type="region of interest" description="Disordered" evidence="1">
    <location>
        <begin position="1"/>
        <end position="34"/>
    </location>
</feature>
<dbReference type="EMBL" id="JBFXLQ010000011">
    <property type="protein sequence ID" value="KAL2869133.1"/>
    <property type="molecule type" value="Genomic_DNA"/>
</dbReference>
<evidence type="ECO:0000256" key="1">
    <source>
        <dbReference type="SAM" id="MobiDB-lite"/>
    </source>
</evidence>
<dbReference type="GeneID" id="98147690"/>
<proteinExistence type="predicted"/>
<evidence type="ECO:0000313" key="2">
    <source>
        <dbReference type="EMBL" id="KAL2869133.1"/>
    </source>
</evidence>
<protein>
    <recommendedName>
        <fullName evidence="4">GIY-YIG domain-containing protein</fullName>
    </recommendedName>
</protein>
<organism evidence="2 3">
    <name type="scientific">Aspergillus lucknowensis</name>
    <dbReference type="NCBI Taxonomy" id="176173"/>
    <lineage>
        <taxon>Eukaryota</taxon>
        <taxon>Fungi</taxon>
        <taxon>Dikarya</taxon>
        <taxon>Ascomycota</taxon>
        <taxon>Pezizomycotina</taxon>
        <taxon>Eurotiomycetes</taxon>
        <taxon>Eurotiomycetidae</taxon>
        <taxon>Eurotiales</taxon>
        <taxon>Aspergillaceae</taxon>
        <taxon>Aspergillus</taxon>
        <taxon>Aspergillus subgen. Nidulantes</taxon>
    </lineage>
</organism>
<dbReference type="RefSeq" id="XP_070888112.1">
    <property type="nucleotide sequence ID" value="XM_071032618.1"/>
</dbReference>
<reference evidence="2 3" key="1">
    <citation type="submission" date="2024-07" db="EMBL/GenBank/DDBJ databases">
        <title>Section-level genome sequencing and comparative genomics of Aspergillus sections Usti and Cavernicolus.</title>
        <authorList>
            <consortium name="Lawrence Berkeley National Laboratory"/>
            <person name="Nybo J.L."/>
            <person name="Vesth T.C."/>
            <person name="Theobald S."/>
            <person name="Frisvad J.C."/>
            <person name="Larsen T.O."/>
            <person name="Kjaerboelling I."/>
            <person name="Rothschild-Mancinelli K."/>
            <person name="Lyhne E.K."/>
            <person name="Kogle M.E."/>
            <person name="Barry K."/>
            <person name="Clum A."/>
            <person name="Na H."/>
            <person name="Ledsgaard L."/>
            <person name="Lin J."/>
            <person name="Lipzen A."/>
            <person name="Kuo A."/>
            <person name="Riley R."/>
            <person name="Mondo S."/>
            <person name="Labutti K."/>
            <person name="Haridas S."/>
            <person name="Pangalinan J."/>
            <person name="Salamov A.A."/>
            <person name="Simmons B.A."/>
            <person name="Magnuson J.K."/>
            <person name="Chen J."/>
            <person name="Drula E."/>
            <person name="Henrissat B."/>
            <person name="Wiebenga A."/>
            <person name="Lubbers R.J."/>
            <person name="Gomes A.C."/>
            <person name="Macurrencykelacurrency M.R."/>
            <person name="Stajich J."/>
            <person name="Grigoriev I.V."/>
            <person name="Mortensen U.H."/>
            <person name="De Vries R.P."/>
            <person name="Baker S.E."/>
            <person name="Andersen M.R."/>
        </authorList>
    </citation>
    <scope>NUCLEOTIDE SEQUENCE [LARGE SCALE GENOMIC DNA]</scope>
    <source>
        <strain evidence="2 3">CBS 449.75</strain>
    </source>
</reference>
<evidence type="ECO:0008006" key="4">
    <source>
        <dbReference type="Google" id="ProtNLM"/>
    </source>
</evidence>
<keyword evidence="3" id="KW-1185">Reference proteome</keyword>
<dbReference type="Proteomes" id="UP001610432">
    <property type="component" value="Unassembled WGS sequence"/>
</dbReference>
<name>A0ABR4LX67_9EURO</name>
<feature type="compositionally biased region" description="Acidic residues" evidence="1">
    <location>
        <begin position="1"/>
        <end position="33"/>
    </location>
</feature>
<comment type="caution">
    <text evidence="2">The sequence shown here is derived from an EMBL/GenBank/DDBJ whole genome shotgun (WGS) entry which is preliminary data.</text>
</comment>
<accession>A0ABR4LX67</accession>